<organism evidence="1 2">
    <name type="scientific">Desulfonema magnum</name>
    <dbReference type="NCBI Taxonomy" id="45655"/>
    <lineage>
        <taxon>Bacteria</taxon>
        <taxon>Pseudomonadati</taxon>
        <taxon>Thermodesulfobacteriota</taxon>
        <taxon>Desulfobacteria</taxon>
        <taxon>Desulfobacterales</taxon>
        <taxon>Desulfococcaceae</taxon>
        <taxon>Desulfonema</taxon>
    </lineage>
</organism>
<accession>A0A975BGK0</accession>
<keyword evidence="2" id="KW-1185">Reference proteome</keyword>
<evidence type="ECO:0000313" key="1">
    <source>
        <dbReference type="EMBL" id="QTA84804.1"/>
    </source>
</evidence>
<dbReference type="KEGG" id="dmm:dnm_008040"/>
<evidence type="ECO:0000313" key="2">
    <source>
        <dbReference type="Proteomes" id="UP000663722"/>
    </source>
</evidence>
<proteinExistence type="predicted"/>
<sequence length="39" mass="4802">MEKFFSSEYLLINKKRVRKFYFRTNLLCLTRGNFQIAPK</sequence>
<dbReference type="Proteomes" id="UP000663722">
    <property type="component" value="Chromosome"/>
</dbReference>
<dbReference type="EMBL" id="CP061800">
    <property type="protein sequence ID" value="QTA84804.1"/>
    <property type="molecule type" value="Genomic_DNA"/>
</dbReference>
<reference evidence="1" key="1">
    <citation type="journal article" date="2021" name="Microb. Physiol.">
        <title>Proteogenomic Insights into the Physiology of Marine, Sulfate-Reducing, Filamentous Desulfonema limicola and Desulfonema magnum.</title>
        <authorList>
            <person name="Schnaars V."/>
            <person name="Wohlbrand L."/>
            <person name="Scheve S."/>
            <person name="Hinrichs C."/>
            <person name="Reinhardt R."/>
            <person name="Rabus R."/>
        </authorList>
    </citation>
    <scope>NUCLEOTIDE SEQUENCE</scope>
    <source>
        <strain evidence="1">4be13</strain>
    </source>
</reference>
<dbReference type="AlphaFoldDB" id="A0A975BGK0"/>
<name>A0A975BGK0_9BACT</name>
<gene>
    <name evidence="1" type="ORF">dnm_008040</name>
</gene>
<protein>
    <submittedName>
        <fullName evidence="1">Uncharacterized protein</fullName>
    </submittedName>
</protein>